<keyword evidence="5" id="KW-1185">Reference proteome</keyword>
<keyword evidence="2 4" id="KW-0067">ATP-binding</keyword>
<dbReference type="InterPro" id="IPR003593">
    <property type="entry name" value="AAA+_ATPase"/>
</dbReference>
<dbReference type="CDD" id="cd03221">
    <property type="entry name" value="ABCF_EF-3"/>
    <property type="match status" value="1"/>
</dbReference>
<reference evidence="4 5" key="1">
    <citation type="submission" date="2024-01" db="EMBL/GenBank/DDBJ databases">
        <title>Genome mining of biosynthetic gene clusters to explore secondary metabolites of Streptomyces sp.</title>
        <authorList>
            <person name="Baig A."/>
            <person name="Ajitkumar Shintre N."/>
            <person name="Kumar H."/>
            <person name="Anbarasu A."/>
            <person name="Ramaiah S."/>
        </authorList>
    </citation>
    <scope>NUCLEOTIDE SEQUENCE [LARGE SCALE GENOMIC DNA]</scope>
    <source>
        <strain evidence="4 5">A01</strain>
    </source>
</reference>
<accession>A0ABV5DRD0</accession>
<feature type="domain" description="ABC transporter" evidence="3">
    <location>
        <begin position="326"/>
        <end position="560"/>
    </location>
</feature>
<dbReference type="RefSeq" id="WP_014909652.1">
    <property type="nucleotide sequence ID" value="NZ_JAYMRS010000001.1"/>
</dbReference>
<dbReference type="Pfam" id="PF00005">
    <property type="entry name" value="ABC_tran"/>
    <property type="match status" value="2"/>
</dbReference>
<evidence type="ECO:0000256" key="2">
    <source>
        <dbReference type="ARBA" id="ARBA00022840"/>
    </source>
</evidence>
<evidence type="ECO:0000256" key="1">
    <source>
        <dbReference type="ARBA" id="ARBA00022741"/>
    </source>
</evidence>
<gene>
    <name evidence="4" type="ORF">VSQ78_05530</name>
</gene>
<dbReference type="SUPFAM" id="SSF52540">
    <property type="entry name" value="P-loop containing nucleoside triphosphate hydrolases"/>
    <property type="match status" value="2"/>
</dbReference>
<keyword evidence="1" id="KW-0547">Nucleotide-binding</keyword>
<organism evidence="4 5">
    <name type="scientific">Nocardiopsis alba</name>
    <dbReference type="NCBI Taxonomy" id="53437"/>
    <lineage>
        <taxon>Bacteria</taxon>
        <taxon>Bacillati</taxon>
        <taxon>Actinomycetota</taxon>
        <taxon>Actinomycetes</taxon>
        <taxon>Streptosporangiales</taxon>
        <taxon>Nocardiopsidaceae</taxon>
        <taxon>Nocardiopsis</taxon>
    </lineage>
</organism>
<sequence>MGHIDVDRVTYTLPDGRVLLDEVSFKVGEGSRTALVGANGSGKSTLLRLIRGEARAGSGAVTVTGELGVMPQFVGHVRDATTVHELLVSVSSPSVRRTHAELERAEEAMMVSEDERTQMRYAEAITRYADAGGYDAEVVWDQCCEAALGVSYMGCRWREVRTLSGGEQKRLVVEALLRGPAPVLLLDEPDNYLDVPGKRWLEEALLSSPKTLLFVSHDRELLGRVPDRIVTVETGPAGNGAWVHGGSFDTYHEARRERFARLEELRRRWDEEHAKLRDLVAMYKQKASYNSDMATRYQSARTRLRRFEEVGPPEGPPREQNLRMRLRGGRTGKRALVCEGLELTGLMRPFDLEVWYGDRIGVLGSNGSGKSHFLRLLARGGDDPVSSEVPEEERERVEPVAHTGRARLGARVLPGWFAQTHEHPEFVGRTLLDILHNGAGTRKGVPRDEAGRALDRYELALCAEQTFDTLSGGQQARFQVLLLELSGATMLLLDEPTDNLDVVSAEALESALDAYKGTVLAVTHDRWFARGFDRFVVFGADGRVYESDEPVWDESRVARAR</sequence>
<evidence type="ECO:0000259" key="3">
    <source>
        <dbReference type="PROSITE" id="PS50893"/>
    </source>
</evidence>
<proteinExistence type="predicted"/>
<dbReference type="PROSITE" id="PS50893">
    <property type="entry name" value="ABC_TRANSPORTER_2"/>
    <property type="match status" value="2"/>
</dbReference>
<evidence type="ECO:0000313" key="4">
    <source>
        <dbReference type="EMBL" id="MFB8767155.1"/>
    </source>
</evidence>
<dbReference type="InterPro" id="IPR003439">
    <property type="entry name" value="ABC_transporter-like_ATP-bd"/>
</dbReference>
<feature type="domain" description="ABC transporter" evidence="3">
    <location>
        <begin position="4"/>
        <end position="259"/>
    </location>
</feature>
<dbReference type="PANTHER" id="PTHR42855">
    <property type="entry name" value="ABC TRANSPORTER ATP-BINDING SUBUNIT"/>
    <property type="match status" value="1"/>
</dbReference>
<dbReference type="SMART" id="SM00382">
    <property type="entry name" value="AAA"/>
    <property type="match status" value="2"/>
</dbReference>
<evidence type="ECO:0000313" key="5">
    <source>
        <dbReference type="Proteomes" id="UP001585053"/>
    </source>
</evidence>
<dbReference type="InterPro" id="IPR051309">
    <property type="entry name" value="ABCF_ATPase"/>
</dbReference>
<dbReference type="EMBL" id="JAYMRS010000001">
    <property type="protein sequence ID" value="MFB8767155.1"/>
    <property type="molecule type" value="Genomic_DNA"/>
</dbReference>
<protein>
    <submittedName>
        <fullName evidence="4">ATP-binding cassette domain-containing protein</fullName>
    </submittedName>
</protein>
<name>A0ABV5DRD0_9ACTN</name>
<dbReference type="GO" id="GO:0005524">
    <property type="term" value="F:ATP binding"/>
    <property type="evidence" value="ECO:0007669"/>
    <property type="project" value="UniProtKB-KW"/>
</dbReference>
<dbReference type="Gene3D" id="3.40.50.300">
    <property type="entry name" value="P-loop containing nucleotide triphosphate hydrolases"/>
    <property type="match status" value="2"/>
</dbReference>
<comment type="caution">
    <text evidence="4">The sequence shown here is derived from an EMBL/GenBank/DDBJ whole genome shotgun (WGS) entry which is preliminary data.</text>
</comment>
<dbReference type="PANTHER" id="PTHR42855:SF1">
    <property type="entry name" value="ABC TRANSPORTER DOMAIN-CONTAINING PROTEIN"/>
    <property type="match status" value="1"/>
</dbReference>
<dbReference type="Proteomes" id="UP001585053">
    <property type="component" value="Unassembled WGS sequence"/>
</dbReference>
<dbReference type="InterPro" id="IPR027417">
    <property type="entry name" value="P-loop_NTPase"/>
</dbReference>